<dbReference type="EMBL" id="JANPWB010000001">
    <property type="protein sequence ID" value="KAJ1215082.1"/>
    <property type="molecule type" value="Genomic_DNA"/>
</dbReference>
<keyword evidence="3" id="KW-1185">Reference proteome</keyword>
<evidence type="ECO:0000313" key="2">
    <source>
        <dbReference type="EMBL" id="KAJ1215082.1"/>
    </source>
</evidence>
<dbReference type="AlphaFoldDB" id="A0AAV7WQ90"/>
<proteinExistence type="predicted"/>
<evidence type="ECO:0000256" key="1">
    <source>
        <dbReference type="SAM" id="Coils"/>
    </source>
</evidence>
<feature type="coiled-coil region" evidence="1">
    <location>
        <begin position="117"/>
        <end position="151"/>
    </location>
</feature>
<keyword evidence="1" id="KW-0175">Coiled coil</keyword>
<reference evidence="2" key="1">
    <citation type="journal article" date="2022" name="bioRxiv">
        <title>Sequencing and chromosome-scale assembly of the giantPleurodeles waltlgenome.</title>
        <authorList>
            <person name="Brown T."/>
            <person name="Elewa A."/>
            <person name="Iarovenko S."/>
            <person name="Subramanian E."/>
            <person name="Araus A.J."/>
            <person name="Petzold A."/>
            <person name="Susuki M."/>
            <person name="Suzuki K.-i.T."/>
            <person name="Hayashi T."/>
            <person name="Toyoda A."/>
            <person name="Oliveira C."/>
            <person name="Osipova E."/>
            <person name="Leigh N.D."/>
            <person name="Simon A."/>
            <person name="Yun M.H."/>
        </authorList>
    </citation>
    <scope>NUCLEOTIDE SEQUENCE</scope>
    <source>
        <strain evidence="2">20211129_DDA</strain>
        <tissue evidence="2">Liver</tissue>
    </source>
</reference>
<protein>
    <submittedName>
        <fullName evidence="2">Uncharacterized protein</fullName>
    </submittedName>
</protein>
<sequence>MAYQDRGQWLEKHHAHIRAVRQKIGLMIHPNVKVPPSQNVLINGSSKAALVNLYLSGKELPKEVEKQSGQSGVESLKQGYAEILRISHQSSSASSAPKQRMIDTVLARRSIERSEKKEIDEAVIRKLNEEREELQKELTKLRLQMKHFTNAPPQDVGNSTSLGSRIASTKARLPALESRVQLLRVAHFKKEEERLKPYLKTSLLPGAQSHRPQDIEMVRALLSELVEEVMDDYLRRVPEGVAPDAADQLRLQGNESSRAKMSHDYAVELIGEQLILETTLEMAKQAADEVLIVNRMGVALGFDLIFNAVRRARRPVTASEPSEDTISSEGELTGMLLQQIKEREVHRKEVWKHTLKERPSSE</sequence>
<accession>A0AAV7WQ90</accession>
<dbReference type="Proteomes" id="UP001066276">
    <property type="component" value="Chromosome 1_1"/>
</dbReference>
<evidence type="ECO:0000313" key="3">
    <source>
        <dbReference type="Proteomes" id="UP001066276"/>
    </source>
</evidence>
<gene>
    <name evidence="2" type="ORF">NDU88_002692</name>
</gene>
<organism evidence="2 3">
    <name type="scientific">Pleurodeles waltl</name>
    <name type="common">Iberian ribbed newt</name>
    <dbReference type="NCBI Taxonomy" id="8319"/>
    <lineage>
        <taxon>Eukaryota</taxon>
        <taxon>Metazoa</taxon>
        <taxon>Chordata</taxon>
        <taxon>Craniata</taxon>
        <taxon>Vertebrata</taxon>
        <taxon>Euteleostomi</taxon>
        <taxon>Amphibia</taxon>
        <taxon>Batrachia</taxon>
        <taxon>Caudata</taxon>
        <taxon>Salamandroidea</taxon>
        <taxon>Salamandridae</taxon>
        <taxon>Pleurodelinae</taxon>
        <taxon>Pleurodeles</taxon>
    </lineage>
</organism>
<name>A0AAV7WQ90_PLEWA</name>
<comment type="caution">
    <text evidence="2">The sequence shown here is derived from an EMBL/GenBank/DDBJ whole genome shotgun (WGS) entry which is preliminary data.</text>
</comment>